<evidence type="ECO:0000256" key="6">
    <source>
        <dbReference type="PROSITE-ProRule" id="PRU00841"/>
    </source>
</evidence>
<evidence type="ECO:0000313" key="10">
    <source>
        <dbReference type="EMBL" id="JAP65048.1"/>
    </source>
</evidence>
<feature type="compositionally biased region" description="Polar residues" evidence="7">
    <location>
        <begin position="1170"/>
        <end position="1187"/>
    </location>
</feature>
<feature type="compositionally biased region" description="Basic and acidic residues" evidence="7">
    <location>
        <begin position="469"/>
        <end position="481"/>
    </location>
</feature>
<feature type="compositionally biased region" description="Polar residues" evidence="7">
    <location>
        <begin position="699"/>
        <end position="718"/>
    </location>
</feature>
<proteinExistence type="evidence at transcript level"/>
<feature type="compositionally biased region" description="Low complexity" evidence="7">
    <location>
        <begin position="1188"/>
        <end position="1199"/>
    </location>
</feature>
<dbReference type="GO" id="GO:0007026">
    <property type="term" value="P:negative regulation of microtubule depolymerization"/>
    <property type="evidence" value="ECO:0007669"/>
    <property type="project" value="TreeGrafter"/>
</dbReference>
<evidence type="ECO:0000256" key="7">
    <source>
        <dbReference type="SAM" id="MobiDB-lite"/>
    </source>
</evidence>
<protein>
    <submittedName>
        <fullName evidence="10">Putative calmodulin regulated spectrin-associated protein family member 2</fullName>
    </submittedName>
</protein>
<keyword evidence="5" id="KW-0206">Cytoskeleton</keyword>
<dbReference type="InterPro" id="IPR036872">
    <property type="entry name" value="CH_dom_sf"/>
</dbReference>
<dbReference type="SMART" id="SM01051">
    <property type="entry name" value="CAMSAP_CKK"/>
    <property type="match status" value="1"/>
</dbReference>
<dbReference type="FunFam" id="3.10.20.360:FF:000002">
    <property type="entry name" value="Patronin, isoform M"/>
    <property type="match status" value="1"/>
</dbReference>
<feature type="domain" description="CKK" evidence="9">
    <location>
        <begin position="1401"/>
        <end position="1534"/>
    </location>
</feature>
<comment type="subcellular location">
    <subcellularLocation>
        <location evidence="1">Cytoplasm</location>
        <location evidence="1">Cytoskeleton</location>
    </subcellularLocation>
</comment>
<feature type="region of interest" description="Disordered" evidence="7">
    <location>
        <begin position="1022"/>
        <end position="1087"/>
    </location>
</feature>
<dbReference type="PANTHER" id="PTHR21595">
    <property type="entry name" value="PATRONIN"/>
    <property type="match status" value="1"/>
</dbReference>
<feature type="region of interest" description="Disordered" evidence="7">
    <location>
        <begin position="1243"/>
        <end position="1385"/>
    </location>
</feature>
<evidence type="ECO:0000256" key="2">
    <source>
        <dbReference type="ARBA" id="ARBA00022490"/>
    </source>
</evidence>
<dbReference type="InterPro" id="IPR011033">
    <property type="entry name" value="PRC_barrel-like_sf"/>
</dbReference>
<dbReference type="InterPro" id="IPR001715">
    <property type="entry name" value="CH_dom"/>
</dbReference>
<dbReference type="Pfam" id="PF11971">
    <property type="entry name" value="CAMSAP_CH"/>
    <property type="match status" value="1"/>
</dbReference>
<feature type="region of interest" description="Disordered" evidence="7">
    <location>
        <begin position="1112"/>
        <end position="1228"/>
    </location>
</feature>
<dbReference type="PANTHER" id="PTHR21595:SF0">
    <property type="entry name" value="PATRONIN"/>
    <property type="match status" value="1"/>
</dbReference>
<feature type="compositionally biased region" description="Polar residues" evidence="7">
    <location>
        <begin position="549"/>
        <end position="566"/>
    </location>
</feature>
<feature type="compositionally biased region" description="Polar residues" evidence="7">
    <location>
        <begin position="729"/>
        <end position="740"/>
    </location>
</feature>
<feature type="compositionally biased region" description="Basic and acidic residues" evidence="7">
    <location>
        <begin position="1159"/>
        <end position="1169"/>
    </location>
</feature>
<feature type="region of interest" description="Disordered" evidence="7">
    <location>
        <begin position="346"/>
        <end position="438"/>
    </location>
</feature>
<reference evidence="10" key="1">
    <citation type="journal article" date="2017" name="Ticks Tick Borne Dis.">
        <title>An insight into the sialome of Hyalomma excavatum.</title>
        <authorList>
            <person name="Ribeiro J.M."/>
            <person name="Slovak M."/>
            <person name="Francischetti I.M."/>
        </authorList>
    </citation>
    <scope>NUCLEOTIDE SEQUENCE</scope>
    <source>
        <strain evidence="10">Samish</strain>
        <tissue evidence="10">Salivary glands</tissue>
    </source>
</reference>
<dbReference type="GO" id="GO:0031175">
    <property type="term" value="P:neuron projection development"/>
    <property type="evidence" value="ECO:0007669"/>
    <property type="project" value="InterPro"/>
</dbReference>
<dbReference type="InterPro" id="IPR014797">
    <property type="entry name" value="CKK_CAMSAP"/>
</dbReference>
<feature type="domain" description="Calponin-homology (CH)" evidence="8">
    <location>
        <begin position="172"/>
        <end position="299"/>
    </location>
</feature>
<dbReference type="InterPro" id="IPR058042">
    <property type="entry name" value="CAMSAP_N"/>
</dbReference>
<feature type="compositionally biased region" description="Polar residues" evidence="7">
    <location>
        <begin position="1116"/>
        <end position="1128"/>
    </location>
</feature>
<dbReference type="InterPro" id="IPR022613">
    <property type="entry name" value="CH_CAMSAP_2"/>
</dbReference>
<feature type="compositionally biased region" description="Polar residues" evidence="7">
    <location>
        <begin position="1056"/>
        <end position="1077"/>
    </location>
</feature>
<dbReference type="InterPro" id="IPR032940">
    <property type="entry name" value="CAMSAP"/>
</dbReference>
<dbReference type="EMBL" id="GEFH01003533">
    <property type="protein sequence ID" value="JAP65048.1"/>
    <property type="molecule type" value="mRNA"/>
</dbReference>
<feature type="compositionally biased region" description="Low complexity" evidence="7">
    <location>
        <begin position="1025"/>
        <end position="1046"/>
    </location>
</feature>
<feature type="compositionally biased region" description="Low complexity" evidence="7">
    <location>
        <begin position="1375"/>
        <end position="1385"/>
    </location>
</feature>
<evidence type="ECO:0000259" key="8">
    <source>
        <dbReference type="PROSITE" id="PS50021"/>
    </source>
</evidence>
<keyword evidence="3 6" id="KW-0493">Microtubule</keyword>
<feature type="compositionally biased region" description="Basic and acidic residues" evidence="7">
    <location>
        <begin position="1243"/>
        <end position="1281"/>
    </location>
</feature>
<evidence type="ECO:0000256" key="1">
    <source>
        <dbReference type="ARBA" id="ARBA00004245"/>
    </source>
</evidence>
<dbReference type="GO" id="GO:0031122">
    <property type="term" value="P:cytoplasmic microtubule organization"/>
    <property type="evidence" value="ECO:0007669"/>
    <property type="project" value="TreeGrafter"/>
</dbReference>
<feature type="compositionally biased region" description="Polar residues" evidence="7">
    <location>
        <begin position="491"/>
        <end position="507"/>
    </location>
</feature>
<keyword evidence="2" id="KW-0963">Cytoplasm</keyword>
<dbReference type="GO" id="GO:0005516">
    <property type="term" value="F:calmodulin binding"/>
    <property type="evidence" value="ECO:0007669"/>
    <property type="project" value="InterPro"/>
</dbReference>
<dbReference type="Pfam" id="PF17095">
    <property type="entry name" value="CAMSAP_CC1"/>
    <property type="match status" value="1"/>
</dbReference>
<feature type="compositionally biased region" description="Basic and acidic residues" evidence="7">
    <location>
        <begin position="1289"/>
        <end position="1303"/>
    </location>
</feature>
<feature type="region of interest" description="Disordered" evidence="7">
    <location>
        <begin position="450"/>
        <end position="588"/>
    </location>
</feature>
<dbReference type="PROSITE" id="PS51508">
    <property type="entry name" value="CKK"/>
    <property type="match status" value="1"/>
</dbReference>
<dbReference type="Pfam" id="PF08683">
    <property type="entry name" value="CAMSAP_CKK"/>
    <property type="match status" value="1"/>
</dbReference>
<dbReference type="GO" id="GO:0036449">
    <property type="term" value="C:microtubule minus-end"/>
    <property type="evidence" value="ECO:0007669"/>
    <property type="project" value="TreeGrafter"/>
</dbReference>
<evidence type="ECO:0000259" key="9">
    <source>
        <dbReference type="PROSITE" id="PS51508"/>
    </source>
</evidence>
<dbReference type="GO" id="GO:0030507">
    <property type="term" value="F:spectrin binding"/>
    <property type="evidence" value="ECO:0007669"/>
    <property type="project" value="InterPro"/>
</dbReference>
<dbReference type="SUPFAM" id="SSF50346">
    <property type="entry name" value="PRC-barrel domain"/>
    <property type="match status" value="1"/>
</dbReference>
<organism evidence="10">
    <name type="scientific">Hyalomma excavatum</name>
    <dbReference type="NCBI Taxonomy" id="257692"/>
    <lineage>
        <taxon>Eukaryota</taxon>
        <taxon>Metazoa</taxon>
        <taxon>Ecdysozoa</taxon>
        <taxon>Arthropoda</taxon>
        <taxon>Chelicerata</taxon>
        <taxon>Arachnida</taxon>
        <taxon>Acari</taxon>
        <taxon>Parasitiformes</taxon>
        <taxon>Ixodida</taxon>
        <taxon>Ixodoidea</taxon>
        <taxon>Ixodidae</taxon>
        <taxon>Hyalomminae</taxon>
        <taxon>Hyalomma</taxon>
    </lineage>
</organism>
<dbReference type="InterPro" id="IPR031372">
    <property type="entry name" value="CAMSAP_CC1"/>
</dbReference>
<feature type="compositionally biased region" description="Acidic residues" evidence="7">
    <location>
        <begin position="833"/>
        <end position="842"/>
    </location>
</feature>
<accession>A0A131XFZ1</accession>
<evidence type="ECO:0000256" key="4">
    <source>
        <dbReference type="ARBA" id="ARBA00023054"/>
    </source>
</evidence>
<comment type="similarity">
    <text evidence="6">Belongs to the CAMSAP1 family.</text>
</comment>
<dbReference type="SUPFAM" id="SSF47576">
    <property type="entry name" value="Calponin-homology domain, CH-domain"/>
    <property type="match status" value="1"/>
</dbReference>
<comment type="domain">
    <text evidence="6">The CKK domain binds microtubules.</text>
</comment>
<sequence length="1537" mass="171119">MDTMDEDYDLDGVELTPIEEYDFAKAKQRASVLWLVSKAHQNRVPPELREVFYRDQAEQDRLRPQLVQALASGELYCLALANIYADPNYHSLSHQGVVQALQRKGVEVEPPADHTPLTETVLAQTAPLRMSAHMAVINGIMELYIKEVLIPIKVFEVVRRFSAVGYPEEVPVDAEDAALLWLNKCSVKMRHRIEDELGPGQPPVGGPPVLQDLADLNDGCALAALLSFYCPQHLPWHDLCLPGDSLADSLYNLQLSQRFCDAHLPHDVFFLTVEDVLFVHPSIRQNLLALLADLMFVFEIRPAKCVRRPGLRYDPPSAEHTLQAARHRGESLRKARALQNSCSHIPDLCPPDDHNQTKHNGAWPEGARRMSQGGKPITRVSRSSAREDEDSDQLSSSPRCRSDEDDAFLTNRRPGSSLRRHSSEAMDPLLPARLREPKERNNCDVAKYLERGEDASLGSSPTPQSPARSLHEAMHRAREAEEQGSPAHRASSISGNMSLRRSTSRSELGSPLHRTGSRSTLVGSEHASPLHRSASKSDVGSPLRRNSSRTDLFQPSALSRSTSQTDIYGGSPMRRTTSRLASETETKKPSTLETYYDQLGGGLQKQAGYPLRRESSLSHMYNFSGEKAALEMTDPFETDMFAEHRERTKKAAQTISFAQLSKMKDTTDSGKAPSSINIVYMQQDGSGNRLPPEKRKTTPTDGASKSSPSTTTWQQQAAADSEENRSTEDSSSPLAAQLNNVRLKLEERRRKIEQEKRRMEERVKRQRQKVGKAAFLQAVARGDSKVSEGGGSTHESSGDTLTDEAFIDSVDSELPPQKWLQQNGSPQPVEESPQSDDVDLEDSTTTIEQLSTELNVLQADISRITKQQQAIQNLLHGPQAMPLQPQPQEKFFLHSDNDGGQPQSLPTFAHAAPPSYLTEVVRPPPFQQQQQQQLQQPHQRRQWEYPMAPIMPPQQPRRGQWGPPVVNLAEQPMRWGAPAAPLVDPGYMVYPPGQNEYAYQPPYYQNGTAGTMQQVGYASFAMPSQQQPQQPLQQPQQQQQQQQQQHPLPPPFQAPCTVSTEQVTTATPAQPESQRPSRTPPAPAAEEQLAERLESLSMGSLASQPRSVEFGKTYRVSKSQQPVRNQSKPTDDGSEAGFFISFDDQQPKKPKPKLRPRIAKPEENARTEESSLGNGTLTAASAENTKGSENSSNSAPSENQGPPSGPLGVGFVIGADLVNPDPEAETEMQRRKEMMMLVSLRRREEQEAARVAKEQRNAVKRMQEQMRREEQARKREEDRQRRQMILEQYRQRKAQEEAEKDAAVHGGSTMSLRDSGGHGATLTRSSAKPRSSSRPRPKSVHLGPCSLQRGSHTSLDECGRQRAASPPPSGTEWRTSASDGASDTASTHSLMLLPSASEYAGPKLFVKPTAKSNRSIIINAINTVLAGAVNSETKRKVLEEINVSESKHFLILFRDSGCQFRGLYSYHPEREEVLRLHGIGPRSVLPSMMDMFFKYNSGAKSFTQIHTKHLTVTIDAFTIHNHLWTVKKTCVPQRRDL</sequence>
<feature type="region of interest" description="Disordered" evidence="7">
    <location>
        <begin position="781"/>
        <end position="843"/>
    </location>
</feature>
<feature type="compositionally biased region" description="Polar residues" evidence="7">
    <location>
        <begin position="457"/>
        <end position="467"/>
    </location>
</feature>
<dbReference type="Gene3D" id="3.10.20.360">
    <property type="entry name" value="CKK domain"/>
    <property type="match status" value="1"/>
</dbReference>
<evidence type="ECO:0000256" key="3">
    <source>
        <dbReference type="ARBA" id="ARBA00022701"/>
    </source>
</evidence>
<feature type="region of interest" description="Disordered" evidence="7">
    <location>
        <begin position="682"/>
        <end position="742"/>
    </location>
</feature>
<dbReference type="GO" id="GO:0051011">
    <property type="term" value="F:microtubule minus-end binding"/>
    <property type="evidence" value="ECO:0007669"/>
    <property type="project" value="TreeGrafter"/>
</dbReference>
<feature type="compositionally biased region" description="Basic residues" evidence="7">
    <location>
        <begin position="1148"/>
        <end position="1158"/>
    </location>
</feature>
<dbReference type="InterPro" id="IPR038209">
    <property type="entry name" value="CKK_dom_sf"/>
</dbReference>
<evidence type="ECO:0000256" key="5">
    <source>
        <dbReference type="ARBA" id="ARBA00023212"/>
    </source>
</evidence>
<dbReference type="PROSITE" id="PS50021">
    <property type="entry name" value="CH"/>
    <property type="match status" value="1"/>
</dbReference>
<dbReference type="Pfam" id="PF25532">
    <property type="entry name" value="CH_CAMSAP2_N"/>
    <property type="match status" value="1"/>
</dbReference>
<name>A0A131XFZ1_9ACAR</name>
<keyword evidence="4" id="KW-0175">Coiled coil</keyword>